<accession>A0ABN7VKI4</accession>
<evidence type="ECO:0000313" key="2">
    <source>
        <dbReference type="Proteomes" id="UP000789901"/>
    </source>
</evidence>
<proteinExistence type="predicted"/>
<organism evidence="1 2">
    <name type="scientific">Gigaspora margarita</name>
    <dbReference type="NCBI Taxonomy" id="4874"/>
    <lineage>
        <taxon>Eukaryota</taxon>
        <taxon>Fungi</taxon>
        <taxon>Fungi incertae sedis</taxon>
        <taxon>Mucoromycota</taxon>
        <taxon>Glomeromycotina</taxon>
        <taxon>Glomeromycetes</taxon>
        <taxon>Diversisporales</taxon>
        <taxon>Gigasporaceae</taxon>
        <taxon>Gigaspora</taxon>
    </lineage>
</organism>
<evidence type="ECO:0000313" key="1">
    <source>
        <dbReference type="EMBL" id="CAG8781883.1"/>
    </source>
</evidence>
<keyword evidence="2" id="KW-1185">Reference proteome</keyword>
<dbReference type="EMBL" id="CAJVQB010016890">
    <property type="protein sequence ID" value="CAG8781883.1"/>
    <property type="molecule type" value="Genomic_DNA"/>
</dbReference>
<sequence length="99" mass="11158">AIRSHVGHDNSEIEMTMYVPINSADHDPNTQAIFKREEYYSIGGKIISTSYAKMKVSTLTHLSFLNKDFISNKCPLKVALAGTPQKMPTNSIIWILFLK</sequence>
<reference evidence="1 2" key="1">
    <citation type="submission" date="2021-06" db="EMBL/GenBank/DDBJ databases">
        <authorList>
            <person name="Kallberg Y."/>
            <person name="Tangrot J."/>
            <person name="Rosling A."/>
        </authorList>
    </citation>
    <scope>NUCLEOTIDE SEQUENCE [LARGE SCALE GENOMIC DNA]</scope>
    <source>
        <strain evidence="1 2">120-4 pot B 10/14</strain>
    </source>
</reference>
<dbReference type="Proteomes" id="UP000789901">
    <property type="component" value="Unassembled WGS sequence"/>
</dbReference>
<protein>
    <submittedName>
        <fullName evidence="1">16236_t:CDS:1</fullName>
    </submittedName>
</protein>
<feature type="non-terminal residue" evidence="1">
    <location>
        <position position="1"/>
    </location>
</feature>
<gene>
    <name evidence="1" type="ORF">GMARGA_LOCUS19848</name>
</gene>
<name>A0ABN7VKI4_GIGMA</name>
<comment type="caution">
    <text evidence="1">The sequence shown here is derived from an EMBL/GenBank/DDBJ whole genome shotgun (WGS) entry which is preliminary data.</text>
</comment>